<evidence type="ECO:0000256" key="1">
    <source>
        <dbReference type="SAM" id="Phobius"/>
    </source>
</evidence>
<keyword evidence="1" id="KW-1133">Transmembrane helix</keyword>
<dbReference type="PANTHER" id="PTHR33876:SF4">
    <property type="entry name" value="CHLOROPLAST PROTEIN FOR GROWTH AND FERTILITY 2"/>
    <property type="match status" value="1"/>
</dbReference>
<feature type="transmembrane region" description="Helical" evidence="1">
    <location>
        <begin position="84"/>
        <end position="101"/>
    </location>
</feature>
<gene>
    <name evidence="3" type="ORF">Poly30_27240</name>
</gene>
<dbReference type="Pfam" id="PF13386">
    <property type="entry name" value="DsbD_2"/>
    <property type="match status" value="1"/>
</dbReference>
<dbReference type="AlphaFoldDB" id="A0A518ET12"/>
<proteinExistence type="predicted"/>
<protein>
    <recommendedName>
        <fullName evidence="2">Urease accessory protein UreH-like transmembrane domain-containing protein</fullName>
    </recommendedName>
</protein>
<keyword evidence="1" id="KW-0472">Membrane</keyword>
<dbReference type="InterPro" id="IPR036259">
    <property type="entry name" value="MFS_trans_sf"/>
</dbReference>
<keyword evidence="4" id="KW-1185">Reference proteome</keyword>
<reference evidence="3 4" key="1">
    <citation type="submission" date="2019-02" db="EMBL/GenBank/DDBJ databases">
        <title>Deep-cultivation of Planctomycetes and their phenomic and genomic characterization uncovers novel biology.</title>
        <authorList>
            <person name="Wiegand S."/>
            <person name="Jogler M."/>
            <person name="Boedeker C."/>
            <person name="Pinto D."/>
            <person name="Vollmers J."/>
            <person name="Rivas-Marin E."/>
            <person name="Kohn T."/>
            <person name="Peeters S.H."/>
            <person name="Heuer A."/>
            <person name="Rast P."/>
            <person name="Oberbeckmann S."/>
            <person name="Bunk B."/>
            <person name="Jeske O."/>
            <person name="Meyerdierks A."/>
            <person name="Storesund J.E."/>
            <person name="Kallscheuer N."/>
            <person name="Luecker S."/>
            <person name="Lage O.M."/>
            <person name="Pohl T."/>
            <person name="Merkel B.J."/>
            <person name="Hornburger P."/>
            <person name="Mueller R.-W."/>
            <person name="Bruemmer F."/>
            <person name="Labrenz M."/>
            <person name="Spormann A.M."/>
            <person name="Op den Camp H."/>
            <person name="Overmann J."/>
            <person name="Amann R."/>
            <person name="Jetten M.S.M."/>
            <person name="Mascher T."/>
            <person name="Medema M.H."/>
            <person name="Devos D.P."/>
            <person name="Kaster A.-K."/>
            <person name="Ovreas L."/>
            <person name="Rohde M."/>
            <person name="Galperin M.Y."/>
            <person name="Jogler C."/>
        </authorList>
    </citation>
    <scope>NUCLEOTIDE SEQUENCE [LARGE SCALE GENOMIC DNA]</scope>
    <source>
        <strain evidence="3 4">Poly30</strain>
    </source>
</reference>
<dbReference type="PANTHER" id="PTHR33876">
    <property type="entry name" value="UNNAMED PRODUCT"/>
    <property type="match status" value="1"/>
</dbReference>
<organism evidence="3 4">
    <name type="scientific">Saltatorellus ferox</name>
    <dbReference type="NCBI Taxonomy" id="2528018"/>
    <lineage>
        <taxon>Bacteria</taxon>
        <taxon>Pseudomonadati</taxon>
        <taxon>Planctomycetota</taxon>
        <taxon>Planctomycetia</taxon>
        <taxon>Planctomycetia incertae sedis</taxon>
        <taxon>Saltatorellus</taxon>
    </lineage>
</organism>
<evidence type="ECO:0000313" key="3">
    <source>
        <dbReference type="EMBL" id="QDV07205.1"/>
    </source>
</evidence>
<feature type="transmembrane region" description="Helical" evidence="1">
    <location>
        <begin position="177"/>
        <end position="200"/>
    </location>
</feature>
<keyword evidence="1" id="KW-0812">Transmembrane</keyword>
<feature type="transmembrane region" description="Helical" evidence="1">
    <location>
        <begin position="48"/>
        <end position="72"/>
    </location>
</feature>
<dbReference type="RefSeq" id="WP_419191342.1">
    <property type="nucleotide sequence ID" value="NZ_CP036434.1"/>
</dbReference>
<evidence type="ECO:0000313" key="4">
    <source>
        <dbReference type="Proteomes" id="UP000320390"/>
    </source>
</evidence>
<accession>A0A518ET12</accession>
<feature type="transmembrane region" description="Helical" evidence="1">
    <location>
        <begin position="212"/>
        <end position="229"/>
    </location>
</feature>
<dbReference type="SUPFAM" id="SSF103473">
    <property type="entry name" value="MFS general substrate transporter"/>
    <property type="match status" value="1"/>
</dbReference>
<dbReference type="InterPro" id="IPR039447">
    <property type="entry name" value="UreH-like_TM_dom"/>
</dbReference>
<sequence length="233" mass="24607">MILAIDGLLAGAAHVLTGPDHLVGVAPLAVEEAVDATRPGEVRRIRPWLVGASWGVGHGVGVAILGVLGQTLLSATQVDVASGWSERLVGVLLVGLGLHAIRRGRGLVIHEHQHIHDESRHVHLHVHEHGHKGAKHGRGEQHRHAALGIGLVHGLAGAGHFWAVLPSLAMGRTEAATYISAYIVASIVLMTAFGAVLGRITRSLGTTWMPRFFQSVGAVTVAIGLWWLATTFS</sequence>
<name>A0A518ET12_9BACT</name>
<feature type="domain" description="Urease accessory protein UreH-like transmembrane" evidence="2">
    <location>
        <begin position="63"/>
        <end position="226"/>
    </location>
</feature>
<feature type="transmembrane region" description="Helical" evidence="1">
    <location>
        <begin position="145"/>
        <end position="165"/>
    </location>
</feature>
<dbReference type="Proteomes" id="UP000320390">
    <property type="component" value="Chromosome"/>
</dbReference>
<dbReference type="EMBL" id="CP036434">
    <property type="protein sequence ID" value="QDV07205.1"/>
    <property type="molecule type" value="Genomic_DNA"/>
</dbReference>
<dbReference type="InterPro" id="IPR052776">
    <property type="entry name" value="Chloro_ReproSupport/MetalTrans"/>
</dbReference>
<evidence type="ECO:0000259" key="2">
    <source>
        <dbReference type="Pfam" id="PF13386"/>
    </source>
</evidence>